<evidence type="ECO:0000256" key="1">
    <source>
        <dbReference type="SAM" id="MobiDB-lite"/>
    </source>
</evidence>
<evidence type="ECO:0000313" key="2">
    <source>
        <dbReference type="EMBL" id="EPS64028.1"/>
    </source>
</evidence>
<dbReference type="EMBL" id="AUSU01005082">
    <property type="protein sequence ID" value="EPS64028.1"/>
    <property type="molecule type" value="Genomic_DNA"/>
</dbReference>
<reference evidence="2 3" key="1">
    <citation type="journal article" date="2013" name="BMC Genomics">
        <title>The miniature genome of a carnivorous plant Genlisea aurea contains a low number of genes and short non-coding sequences.</title>
        <authorList>
            <person name="Leushkin E.V."/>
            <person name="Sutormin R.A."/>
            <person name="Nabieva E.R."/>
            <person name="Penin A.A."/>
            <person name="Kondrashov A.S."/>
            <person name="Logacheva M.D."/>
        </authorList>
    </citation>
    <scope>NUCLEOTIDE SEQUENCE [LARGE SCALE GENOMIC DNA]</scope>
</reference>
<name>S8DM18_9LAMI</name>
<keyword evidence="3" id="KW-1185">Reference proteome</keyword>
<accession>S8DM18</accession>
<proteinExistence type="predicted"/>
<feature type="region of interest" description="Disordered" evidence="1">
    <location>
        <begin position="1"/>
        <end position="26"/>
    </location>
</feature>
<gene>
    <name evidence="2" type="ORF">M569_10754</name>
</gene>
<dbReference type="AlphaFoldDB" id="S8DM18"/>
<dbReference type="Proteomes" id="UP000015453">
    <property type="component" value="Unassembled WGS sequence"/>
</dbReference>
<sequence>MDSSVSVSQEQLDPPPLPPLPQQGWERPPAGFVKLNFDSGRCTPVEVREALAAWKILELAVAMKFFQSHCGGGLPIGDSESHGYLLLLTGECATGLRASHARTTLLLTI</sequence>
<feature type="compositionally biased region" description="Polar residues" evidence="1">
    <location>
        <begin position="1"/>
        <end position="10"/>
    </location>
</feature>
<evidence type="ECO:0000313" key="3">
    <source>
        <dbReference type="Proteomes" id="UP000015453"/>
    </source>
</evidence>
<comment type="caution">
    <text evidence="2">The sequence shown here is derived from an EMBL/GenBank/DDBJ whole genome shotgun (WGS) entry which is preliminary data.</text>
</comment>
<protein>
    <submittedName>
        <fullName evidence="2">Uncharacterized protein</fullName>
    </submittedName>
</protein>
<organism evidence="2 3">
    <name type="scientific">Genlisea aurea</name>
    <dbReference type="NCBI Taxonomy" id="192259"/>
    <lineage>
        <taxon>Eukaryota</taxon>
        <taxon>Viridiplantae</taxon>
        <taxon>Streptophyta</taxon>
        <taxon>Embryophyta</taxon>
        <taxon>Tracheophyta</taxon>
        <taxon>Spermatophyta</taxon>
        <taxon>Magnoliopsida</taxon>
        <taxon>eudicotyledons</taxon>
        <taxon>Gunneridae</taxon>
        <taxon>Pentapetalae</taxon>
        <taxon>asterids</taxon>
        <taxon>lamiids</taxon>
        <taxon>Lamiales</taxon>
        <taxon>Lentibulariaceae</taxon>
        <taxon>Genlisea</taxon>
    </lineage>
</organism>